<dbReference type="AlphaFoldDB" id="A0A2H9TFD9"/>
<gene>
    <name evidence="2" type="ORF">PSACC_03735</name>
</gene>
<proteinExistence type="predicted"/>
<dbReference type="EMBL" id="MTSL01000220">
    <property type="protein sequence ID" value="PJF16456.1"/>
    <property type="molecule type" value="Genomic_DNA"/>
</dbReference>
<keyword evidence="3" id="KW-1185">Reference proteome</keyword>
<feature type="compositionally biased region" description="Polar residues" evidence="1">
    <location>
        <begin position="52"/>
        <end position="68"/>
    </location>
</feature>
<comment type="caution">
    <text evidence="2">The sequence shown here is derived from an EMBL/GenBank/DDBJ whole genome shotgun (WGS) entry which is preliminary data.</text>
</comment>
<feature type="region of interest" description="Disordered" evidence="1">
    <location>
        <begin position="38"/>
        <end position="68"/>
    </location>
</feature>
<reference evidence="2 3" key="1">
    <citation type="submission" date="2016-10" db="EMBL/GenBank/DDBJ databases">
        <title>The genome of Paramicrosporidium saccamoebae is the missing link in understanding Cryptomycota and Microsporidia evolution.</title>
        <authorList>
            <person name="Quandt C.A."/>
            <person name="Beaudet D."/>
            <person name="Corsaro D."/>
            <person name="Michel R."/>
            <person name="Corradi N."/>
            <person name="James T."/>
        </authorList>
    </citation>
    <scope>NUCLEOTIDE SEQUENCE [LARGE SCALE GENOMIC DNA]</scope>
    <source>
        <strain evidence="2 3">KSL3</strain>
    </source>
</reference>
<protein>
    <submittedName>
        <fullName evidence="2">Uncharacterized protein</fullName>
    </submittedName>
</protein>
<evidence type="ECO:0000256" key="1">
    <source>
        <dbReference type="SAM" id="MobiDB-lite"/>
    </source>
</evidence>
<evidence type="ECO:0000313" key="3">
    <source>
        <dbReference type="Proteomes" id="UP000240830"/>
    </source>
</evidence>
<sequence>MDMNPRLYERISSTCDMVDGNTRDQRWAKVEAVAVRNSSRKQERRSLEPVSTAGTLDVQQSVERTSTF</sequence>
<organism evidence="2 3">
    <name type="scientific">Paramicrosporidium saccamoebae</name>
    <dbReference type="NCBI Taxonomy" id="1246581"/>
    <lineage>
        <taxon>Eukaryota</taxon>
        <taxon>Fungi</taxon>
        <taxon>Fungi incertae sedis</taxon>
        <taxon>Cryptomycota</taxon>
        <taxon>Cryptomycota incertae sedis</taxon>
        <taxon>Paramicrosporidium</taxon>
    </lineage>
</organism>
<accession>A0A2H9TFD9</accession>
<name>A0A2H9TFD9_9FUNG</name>
<dbReference type="Proteomes" id="UP000240830">
    <property type="component" value="Unassembled WGS sequence"/>
</dbReference>
<evidence type="ECO:0000313" key="2">
    <source>
        <dbReference type="EMBL" id="PJF16456.1"/>
    </source>
</evidence>